<sequence length="680" mass="77166">MSLAASLKPQKRLYLLISVPLITMLLTFPLLWGWSLTLLDEDIRPNNSFLGTPNISEQENLNYTSYLPVTMSIVPQWYASARRPDSLSMMLQPREYRRMTCAQLRTQHQREFDIVSGRNKFRKNQETDPRTLLFRDPHPVCGRYLLSRLTGGKHRYVFVVRTGRSQASQLPSVLTVRAGDWSEDIVIEQCGQCMEAVASDADACSEDVLFRARLFNANRVLDAEVVPPGGGGAAQDGHGRVARVVRFRPLDPGDYTLEVKMVHYNGNSDNYKRCRNLGRIGLHYTSKYRNFFFYNGVCDVQRLVYGSPLRVRVLPAVDVPTLHVTPPFCNISTNYNTSEGGQWVRFVDGADPHTPEGAPHPLAANCTAGDRYCHGNPVSLTDPGGYNNHLVWVPSTCRLRLFAKGTGGPSTVCLRTPSFRTRQTEILFAGDSMAREHYSNCEETLSNRSNSLLRCRRIEFLVKAKRYTRASALLRVNAALDTVNDATVFVTNMGMQYMVTEGTKTQWVEFVDLFVREWRRRNLTVLRGPYTTMPPFGAPATVEAPGDAEWQQYMWEQNQRSRAIMRSAAGEHSRFPPHVEWAVWLSPPTVQYAHSGMTHQREVEWDRLAYERLQKIGFIRLDALTPTHSRQEGTWDGLHYLPRANAAMSPRRNPRAAVQEFNGGVSFMLFLILLNVVCFS</sequence>
<keyword evidence="1" id="KW-0812">Transmembrane</keyword>
<name>A0A1X0P8Y8_9TRYP</name>
<feature type="transmembrane region" description="Helical" evidence="1">
    <location>
        <begin position="12"/>
        <end position="34"/>
    </location>
</feature>
<dbReference type="VEuPathDB" id="TriTrypDB:TM35_000012630"/>
<keyword evidence="3" id="KW-1185">Reference proteome</keyword>
<evidence type="ECO:0000313" key="2">
    <source>
        <dbReference type="EMBL" id="ORC93386.1"/>
    </source>
</evidence>
<dbReference type="RefSeq" id="XP_028887452.1">
    <property type="nucleotide sequence ID" value="XM_029020944.1"/>
</dbReference>
<dbReference type="AlphaFoldDB" id="A0A1X0P8Y8"/>
<keyword evidence="1" id="KW-0472">Membrane</keyword>
<evidence type="ECO:0000313" key="3">
    <source>
        <dbReference type="Proteomes" id="UP000192257"/>
    </source>
</evidence>
<proteinExistence type="predicted"/>
<accession>A0A1X0P8Y8</accession>
<dbReference type="OrthoDB" id="248261at2759"/>
<comment type="caution">
    <text evidence="2">The sequence shown here is derived from an EMBL/GenBank/DDBJ whole genome shotgun (WGS) entry which is preliminary data.</text>
</comment>
<evidence type="ECO:0000256" key="1">
    <source>
        <dbReference type="SAM" id="Phobius"/>
    </source>
</evidence>
<organism evidence="2 3">
    <name type="scientific">Trypanosoma theileri</name>
    <dbReference type="NCBI Taxonomy" id="67003"/>
    <lineage>
        <taxon>Eukaryota</taxon>
        <taxon>Discoba</taxon>
        <taxon>Euglenozoa</taxon>
        <taxon>Kinetoplastea</taxon>
        <taxon>Metakinetoplastina</taxon>
        <taxon>Trypanosomatida</taxon>
        <taxon>Trypanosomatidae</taxon>
        <taxon>Trypanosoma</taxon>
    </lineage>
</organism>
<dbReference type="EMBL" id="NBCO01000001">
    <property type="protein sequence ID" value="ORC93386.1"/>
    <property type="molecule type" value="Genomic_DNA"/>
</dbReference>
<feature type="transmembrane region" description="Helical" evidence="1">
    <location>
        <begin position="661"/>
        <end position="679"/>
    </location>
</feature>
<keyword evidence="1" id="KW-1133">Transmembrane helix</keyword>
<gene>
    <name evidence="2" type="ORF">TM35_000012630</name>
</gene>
<dbReference type="GeneID" id="39980724"/>
<reference evidence="2 3" key="1">
    <citation type="submission" date="2017-03" db="EMBL/GenBank/DDBJ databases">
        <title>An alternative strategy for trypanosome survival in the mammalian bloodstream revealed through genome and transcriptome analysis of the ubiquitous bovine parasite Trypanosoma (Megatrypanum) theileri.</title>
        <authorList>
            <person name="Kelly S."/>
            <person name="Ivens A."/>
            <person name="Mott A."/>
            <person name="O'Neill E."/>
            <person name="Emms D."/>
            <person name="Macleod O."/>
            <person name="Voorheis P."/>
            <person name="Matthews J."/>
            <person name="Matthews K."/>
            <person name="Carrington M."/>
        </authorList>
    </citation>
    <scope>NUCLEOTIDE SEQUENCE [LARGE SCALE GENOMIC DNA]</scope>
    <source>
        <strain evidence="2">Edinburgh</strain>
    </source>
</reference>
<dbReference type="Proteomes" id="UP000192257">
    <property type="component" value="Unassembled WGS sequence"/>
</dbReference>
<protein>
    <submittedName>
        <fullName evidence="2">Putative GPI-anchored surface protein</fullName>
    </submittedName>
</protein>